<dbReference type="Proteomes" id="UP000238375">
    <property type="component" value="Unassembled WGS sequence"/>
</dbReference>
<name>A0A2T0SQ33_9BACT</name>
<gene>
    <name evidence="1" type="ORF">CLV58_11495</name>
</gene>
<proteinExistence type="predicted"/>
<protein>
    <submittedName>
        <fullName evidence="1">Uncharacterized protein</fullName>
    </submittedName>
</protein>
<dbReference type="AlphaFoldDB" id="A0A2T0SQ33"/>
<comment type="caution">
    <text evidence="1">The sequence shown here is derived from an EMBL/GenBank/DDBJ whole genome shotgun (WGS) entry which is preliminary data.</text>
</comment>
<accession>A0A2T0SQ33</accession>
<evidence type="ECO:0000313" key="1">
    <source>
        <dbReference type="EMBL" id="PRY35510.1"/>
    </source>
</evidence>
<keyword evidence="2" id="KW-1185">Reference proteome</keyword>
<reference evidence="1 2" key="1">
    <citation type="submission" date="2018-03" db="EMBL/GenBank/DDBJ databases">
        <title>Genomic Encyclopedia of Archaeal and Bacterial Type Strains, Phase II (KMG-II): from individual species to whole genera.</title>
        <authorList>
            <person name="Goeker M."/>
        </authorList>
    </citation>
    <scope>NUCLEOTIDE SEQUENCE [LARGE SCALE GENOMIC DNA]</scope>
    <source>
        <strain evidence="1 2">DSM 28354</strain>
    </source>
</reference>
<sequence length="77" mass="8202">MSVAFYTRDAVDSKTTAFCLLFALHGSHPGTCNLSLNVVDPDERLEISLQSCTLKVSPANTLLNALDSLAGVSYKVA</sequence>
<organism evidence="1 2">
    <name type="scientific">Spirosoma oryzae</name>
    <dbReference type="NCBI Taxonomy" id="1469603"/>
    <lineage>
        <taxon>Bacteria</taxon>
        <taxon>Pseudomonadati</taxon>
        <taxon>Bacteroidota</taxon>
        <taxon>Cytophagia</taxon>
        <taxon>Cytophagales</taxon>
        <taxon>Cytophagaceae</taxon>
        <taxon>Spirosoma</taxon>
    </lineage>
</organism>
<evidence type="ECO:0000313" key="2">
    <source>
        <dbReference type="Proteomes" id="UP000238375"/>
    </source>
</evidence>
<dbReference type="EMBL" id="PVTE01000014">
    <property type="protein sequence ID" value="PRY35510.1"/>
    <property type="molecule type" value="Genomic_DNA"/>
</dbReference>